<evidence type="ECO:0000256" key="3">
    <source>
        <dbReference type="ARBA" id="ARBA00013819"/>
    </source>
</evidence>
<gene>
    <name evidence="12" type="primary">EIF2A</name>
    <name evidence="12" type="ORF">TR136347</name>
</gene>
<dbReference type="EMBL" id="GEEE01008525">
    <property type="protein sequence ID" value="JAP54700.1"/>
    <property type="molecule type" value="Transcribed_RNA"/>
</dbReference>
<dbReference type="GO" id="GO:0000049">
    <property type="term" value="F:tRNA binding"/>
    <property type="evidence" value="ECO:0007669"/>
    <property type="project" value="TreeGrafter"/>
</dbReference>
<comment type="function">
    <text evidence="1">Functions in the early steps of protein synthesis of a small number of specific mRNAs. Acts by directing the binding of methionyl-tRNAi to 40S ribosomal subunits. In contrast to the eIF-2 complex, it binds methionyl-tRNAi to 40S subunits in a codon-dependent manner, whereas the eIF-2 complex binds methionyl-tRNAi to 40S subunits in a GTP-dependent manner.</text>
</comment>
<feature type="domain" description="Translation initiation factor beta propellor-like" evidence="11">
    <location>
        <begin position="189"/>
        <end position="382"/>
    </location>
</feature>
<dbReference type="GO" id="GO:0022627">
    <property type="term" value="C:cytosolic small ribosomal subunit"/>
    <property type="evidence" value="ECO:0007669"/>
    <property type="project" value="TreeGrafter"/>
</dbReference>
<dbReference type="PANTHER" id="PTHR13227">
    <property type="entry name" value="EUKARYOTIC TRANSLATION INITIATION FACTOR 2A"/>
    <property type="match status" value="1"/>
</dbReference>
<keyword evidence="7" id="KW-0810">Translation regulation</keyword>
<organism evidence="12">
    <name type="scientific">Schistocephalus solidus</name>
    <name type="common">Tapeworm</name>
    <dbReference type="NCBI Taxonomy" id="70667"/>
    <lineage>
        <taxon>Eukaryota</taxon>
        <taxon>Metazoa</taxon>
        <taxon>Spiralia</taxon>
        <taxon>Lophotrochozoa</taxon>
        <taxon>Platyhelminthes</taxon>
        <taxon>Cestoda</taxon>
        <taxon>Eucestoda</taxon>
        <taxon>Diphyllobothriidea</taxon>
        <taxon>Diphyllobothriidae</taxon>
        <taxon>Schistocephalus</taxon>
    </lineage>
</organism>
<reference evidence="12" key="1">
    <citation type="submission" date="2016-01" db="EMBL/GenBank/DDBJ databases">
        <title>Reference transcriptome for the parasite Schistocephalus solidus: insights into the molecular evolution of parasitism.</title>
        <authorList>
            <person name="Hebert F.O."/>
            <person name="Grambauer S."/>
            <person name="Barber I."/>
            <person name="Landry C.R."/>
            <person name="Aubin-Horth N."/>
        </authorList>
    </citation>
    <scope>NUCLEOTIDE SEQUENCE</scope>
</reference>
<evidence type="ECO:0000256" key="4">
    <source>
        <dbReference type="ARBA" id="ARBA00022540"/>
    </source>
</evidence>
<keyword evidence="8" id="KW-0648">Protein biosynthesis</keyword>
<evidence type="ECO:0000256" key="10">
    <source>
        <dbReference type="SAM" id="MobiDB-lite"/>
    </source>
</evidence>
<evidence type="ECO:0000256" key="2">
    <source>
        <dbReference type="ARBA" id="ARBA00009573"/>
    </source>
</evidence>
<evidence type="ECO:0000256" key="5">
    <source>
        <dbReference type="ARBA" id="ARBA00022574"/>
    </source>
</evidence>
<feature type="region of interest" description="Disordered" evidence="10">
    <location>
        <begin position="463"/>
        <end position="526"/>
    </location>
</feature>
<name>A0A0X3PU93_SCHSO</name>
<dbReference type="AlphaFoldDB" id="A0A0X3PU93"/>
<keyword evidence="6" id="KW-0677">Repeat</keyword>
<dbReference type="SUPFAM" id="SSF82171">
    <property type="entry name" value="DPP6 N-terminal domain-like"/>
    <property type="match status" value="1"/>
</dbReference>
<dbReference type="GO" id="GO:0006417">
    <property type="term" value="P:regulation of translation"/>
    <property type="evidence" value="ECO:0007669"/>
    <property type="project" value="UniProtKB-KW"/>
</dbReference>
<feature type="non-terminal residue" evidence="12">
    <location>
        <position position="1"/>
    </location>
</feature>
<feature type="compositionally biased region" description="Low complexity" evidence="10">
    <location>
        <begin position="506"/>
        <end position="521"/>
    </location>
</feature>
<evidence type="ECO:0000259" key="11">
    <source>
        <dbReference type="Pfam" id="PF08662"/>
    </source>
</evidence>
<accession>A0A0X3PU93</accession>
<dbReference type="InterPro" id="IPR013979">
    <property type="entry name" value="TIF_beta_prop-like"/>
</dbReference>
<keyword evidence="9" id="KW-0175">Coiled coil</keyword>
<dbReference type="PANTHER" id="PTHR13227:SF0">
    <property type="entry name" value="EUKARYOTIC TRANSLATION INITIATION FACTOR 2A"/>
    <property type="match status" value="1"/>
</dbReference>
<dbReference type="InterPro" id="IPR015943">
    <property type="entry name" value="WD40/YVTN_repeat-like_dom_sf"/>
</dbReference>
<evidence type="ECO:0000313" key="12">
    <source>
        <dbReference type="EMBL" id="JAP54700.1"/>
    </source>
</evidence>
<protein>
    <recommendedName>
        <fullName evidence="3">Eukaryotic translation initiation factor 2A</fullName>
    </recommendedName>
</protein>
<dbReference type="Pfam" id="PF08662">
    <property type="entry name" value="eIF2A"/>
    <property type="match status" value="1"/>
</dbReference>
<evidence type="ECO:0000256" key="7">
    <source>
        <dbReference type="ARBA" id="ARBA00022845"/>
    </source>
</evidence>
<keyword evidence="4 12" id="KW-0396">Initiation factor</keyword>
<evidence type="ECO:0000256" key="8">
    <source>
        <dbReference type="ARBA" id="ARBA00022917"/>
    </source>
</evidence>
<dbReference type="GO" id="GO:0003729">
    <property type="term" value="F:mRNA binding"/>
    <property type="evidence" value="ECO:0007669"/>
    <property type="project" value="TreeGrafter"/>
</dbReference>
<sequence length="578" mass="63397">GLQILDKETDCCVSALAFTPDGCKLAVSDGERITVRNTDDNKKVASIERKNISKFSLSPDAKVLVTYENYRESQDAPNGSPNLFAYDLESGKVLDSRIHIPAETWRPQWSSDSKLCLRMSQGQIHFYIDNRLDEKPCKTLTLSGMRHCSLAKSSINRNLAVYVPGKKSNPSTVCVYAWRDGECIPLANKSFFRADTVSLQWSDTGRHLLVLAATKTSDTSYYGEQMLHFITTSQAGDSASVPMPRKGPIHQVTWKPSGPRERPADERFVVCQGTIPSAVTVFNIKCEQVFSLGSGSFNNLYFNPHGTLLLAGGFGSLNGFVTVWDFNNQTKLSEFYAQNSTYLAWLPDGEHLVTAITTPRLRVNNGFTVRHYSGEIVAHEVVEKRAQPRPATMDLPAATEHELYQVLPQPVLFEKLPPAPLSRKANPTVVKVSMEKPKAYIPPGLRERSATAAHAAAVASGRPGADSAHLKFTGGGPIGGLTNEGSRTDSGGGRKKKPKNMRGDNPTASSVAPPPSTTMSALPGAKPDSLKQISYLKKKLNEIEKLKALQKTTKLEQTQLEKLARESTLREELAKLQL</sequence>
<dbReference type="InterPro" id="IPR011387">
    <property type="entry name" value="TIF2A"/>
</dbReference>
<proteinExistence type="inferred from homology"/>
<evidence type="ECO:0000256" key="6">
    <source>
        <dbReference type="ARBA" id="ARBA00022737"/>
    </source>
</evidence>
<dbReference type="GO" id="GO:0003743">
    <property type="term" value="F:translation initiation factor activity"/>
    <property type="evidence" value="ECO:0007669"/>
    <property type="project" value="UniProtKB-KW"/>
</dbReference>
<feature type="coiled-coil region" evidence="9">
    <location>
        <begin position="536"/>
        <end position="566"/>
    </location>
</feature>
<keyword evidence="5" id="KW-0853">WD repeat</keyword>
<evidence type="ECO:0000256" key="9">
    <source>
        <dbReference type="SAM" id="Coils"/>
    </source>
</evidence>
<dbReference type="Gene3D" id="2.130.10.10">
    <property type="entry name" value="YVTN repeat-like/Quinoprotein amine dehydrogenase"/>
    <property type="match status" value="2"/>
</dbReference>
<comment type="similarity">
    <text evidence="2">Belongs to the WD repeat EIF2A family.</text>
</comment>
<dbReference type="GO" id="GO:0043022">
    <property type="term" value="F:ribosome binding"/>
    <property type="evidence" value="ECO:0007669"/>
    <property type="project" value="TreeGrafter"/>
</dbReference>
<evidence type="ECO:0000256" key="1">
    <source>
        <dbReference type="ARBA" id="ARBA00003993"/>
    </source>
</evidence>